<dbReference type="InterPro" id="IPR036514">
    <property type="entry name" value="SGNH_hydro_sf"/>
</dbReference>
<organism evidence="1 2">
    <name type="scientific">Nocardioides vastitatis</name>
    <dbReference type="NCBI Taxonomy" id="2568655"/>
    <lineage>
        <taxon>Bacteria</taxon>
        <taxon>Bacillati</taxon>
        <taxon>Actinomycetota</taxon>
        <taxon>Actinomycetes</taxon>
        <taxon>Propionibacteriales</taxon>
        <taxon>Nocardioidaceae</taxon>
        <taxon>Nocardioides</taxon>
    </lineage>
</organism>
<comment type="caution">
    <text evidence="1">The sequence shown here is derived from an EMBL/GenBank/DDBJ whole genome shotgun (WGS) entry which is preliminary data.</text>
</comment>
<dbReference type="EMBL" id="JBHSNS010000001">
    <property type="protein sequence ID" value="MFC5727419.1"/>
    <property type="molecule type" value="Genomic_DNA"/>
</dbReference>
<evidence type="ECO:0008006" key="3">
    <source>
        <dbReference type="Google" id="ProtNLM"/>
    </source>
</evidence>
<keyword evidence="2" id="KW-1185">Reference proteome</keyword>
<dbReference type="SUPFAM" id="SSF52266">
    <property type="entry name" value="SGNH hydrolase"/>
    <property type="match status" value="1"/>
</dbReference>
<dbReference type="RefSeq" id="WP_136433439.1">
    <property type="nucleotide sequence ID" value="NZ_JBHSNS010000001.1"/>
</dbReference>
<evidence type="ECO:0000313" key="2">
    <source>
        <dbReference type="Proteomes" id="UP001596072"/>
    </source>
</evidence>
<name>A0ABW0ZDW2_9ACTN</name>
<dbReference type="Gene3D" id="3.40.50.1110">
    <property type="entry name" value="SGNH hydrolase"/>
    <property type="match status" value="1"/>
</dbReference>
<reference evidence="2" key="1">
    <citation type="journal article" date="2019" name="Int. J. Syst. Evol. Microbiol.">
        <title>The Global Catalogue of Microorganisms (GCM) 10K type strain sequencing project: providing services to taxonomists for standard genome sequencing and annotation.</title>
        <authorList>
            <consortium name="The Broad Institute Genomics Platform"/>
            <consortium name="The Broad Institute Genome Sequencing Center for Infectious Disease"/>
            <person name="Wu L."/>
            <person name="Ma J."/>
        </authorList>
    </citation>
    <scope>NUCLEOTIDE SEQUENCE [LARGE SCALE GENOMIC DNA]</scope>
    <source>
        <strain evidence="2">YIM 94188</strain>
    </source>
</reference>
<sequence>MLVRLRIRAYRMREGVLAVIGMARLLRALQRGGVEELWIGDSHSVLLNTSRFPFPTLAPVGEGRWVWHLGPRLMFSMARDGLLPYVRRFARLAGRIERARDVSYLFVFGEIDIRCHLAPRLRRGEHLDFVTAYVDRVAALVRDLGGTRAVVVVPVPPAVDALDHSAFPVIGTPEERLAAHDALRRRLVEEAANHSAPRVDILDLTPALAGETGLLRDELTDDGCHTNDAGRAVVREVSRGFLRTG</sequence>
<proteinExistence type="predicted"/>
<protein>
    <recommendedName>
        <fullName evidence="3">SGNH hydrolase-type esterase domain-containing protein</fullName>
    </recommendedName>
</protein>
<gene>
    <name evidence="1" type="ORF">ACFPQB_00720</name>
</gene>
<accession>A0ABW0ZDW2</accession>
<evidence type="ECO:0000313" key="1">
    <source>
        <dbReference type="EMBL" id="MFC5727419.1"/>
    </source>
</evidence>
<dbReference type="Proteomes" id="UP001596072">
    <property type="component" value="Unassembled WGS sequence"/>
</dbReference>